<accession>A0AAJ0FBD6</accession>
<keyword evidence="6" id="KW-0326">Glycosidase</keyword>
<dbReference type="GO" id="GO:0042973">
    <property type="term" value="F:glucan endo-1,3-beta-D-glucosidase activity"/>
    <property type="evidence" value="ECO:0007669"/>
    <property type="project" value="UniProtKB-EC"/>
</dbReference>
<evidence type="ECO:0000259" key="9">
    <source>
        <dbReference type="Pfam" id="PF10290"/>
    </source>
</evidence>
<evidence type="ECO:0000256" key="3">
    <source>
        <dbReference type="ARBA" id="ARBA00012780"/>
    </source>
</evidence>
<dbReference type="Proteomes" id="UP001239445">
    <property type="component" value="Unassembled WGS sequence"/>
</dbReference>
<evidence type="ECO:0000256" key="5">
    <source>
        <dbReference type="ARBA" id="ARBA00022801"/>
    </source>
</evidence>
<proteinExistence type="inferred from homology"/>
<name>A0AAJ0FBD6_9PEZI</name>
<dbReference type="Pfam" id="PF10287">
    <property type="entry name" value="YJL171C_Tos1_C"/>
    <property type="match status" value="1"/>
</dbReference>
<dbReference type="GO" id="GO:0009277">
    <property type="term" value="C:fungal-type cell wall"/>
    <property type="evidence" value="ECO:0007669"/>
    <property type="project" value="TreeGrafter"/>
</dbReference>
<keyword evidence="7" id="KW-0961">Cell wall biogenesis/degradation</keyword>
<dbReference type="PANTHER" id="PTHR31737">
    <property type="entry name" value="PROTEIN TOS1"/>
    <property type="match status" value="1"/>
</dbReference>
<dbReference type="PANTHER" id="PTHR31737:SF2">
    <property type="entry name" value="PROTEIN TOS1"/>
    <property type="match status" value="1"/>
</dbReference>
<dbReference type="InterPro" id="IPR018807">
    <property type="entry name" value="YJL171C/Tos1_N"/>
</dbReference>
<feature type="domain" description="Cell wall protein YJL171C/Tos1 C-terminal" evidence="8">
    <location>
        <begin position="104"/>
        <end position="319"/>
    </location>
</feature>
<keyword evidence="5 10" id="KW-0378">Hydrolase</keyword>
<reference evidence="10" key="1">
    <citation type="submission" date="2023-06" db="EMBL/GenBank/DDBJ databases">
        <title>Genome-scale phylogeny and comparative genomics of the fungal order Sordariales.</title>
        <authorList>
            <consortium name="Lawrence Berkeley National Laboratory"/>
            <person name="Hensen N."/>
            <person name="Bonometti L."/>
            <person name="Westerberg I."/>
            <person name="Brannstrom I.O."/>
            <person name="Guillou S."/>
            <person name="Cros-Aarteil S."/>
            <person name="Calhoun S."/>
            <person name="Haridas S."/>
            <person name="Kuo A."/>
            <person name="Mondo S."/>
            <person name="Pangilinan J."/>
            <person name="Riley R."/>
            <person name="Labutti K."/>
            <person name="Andreopoulos B."/>
            <person name="Lipzen A."/>
            <person name="Chen C."/>
            <person name="Yanf M."/>
            <person name="Daum C."/>
            <person name="Ng V."/>
            <person name="Clum A."/>
            <person name="Steindorff A."/>
            <person name="Ohm R."/>
            <person name="Martin F."/>
            <person name="Silar P."/>
            <person name="Natvig D."/>
            <person name="Lalanne C."/>
            <person name="Gautier V."/>
            <person name="Ament-Velasquez S.L."/>
            <person name="Kruys A."/>
            <person name="Hutchinson M.I."/>
            <person name="Powell A.J."/>
            <person name="Barry K."/>
            <person name="Miller A.N."/>
            <person name="Grigoriev I.V."/>
            <person name="Debuchy R."/>
            <person name="Gladieux P."/>
            <person name="Thoren M.H."/>
            <person name="Johannesson H."/>
        </authorList>
    </citation>
    <scope>NUCLEOTIDE SEQUENCE</scope>
    <source>
        <strain evidence="10">PSN4</strain>
    </source>
</reference>
<gene>
    <name evidence="10" type="ORF">QBC47DRAFT_301145</name>
</gene>
<dbReference type="GO" id="GO:0071555">
    <property type="term" value="P:cell wall organization"/>
    <property type="evidence" value="ECO:0007669"/>
    <property type="project" value="UniProtKB-KW"/>
</dbReference>
<evidence type="ECO:0000256" key="6">
    <source>
        <dbReference type="ARBA" id="ARBA00023295"/>
    </source>
</evidence>
<evidence type="ECO:0000313" key="11">
    <source>
        <dbReference type="Proteomes" id="UP001239445"/>
    </source>
</evidence>
<sequence>MSSQQLCAGMSFQEGGNWYCRPVDSITYTNVGTSGQYDEVVKMDDTTGKCETQPRSFSGPMAPFNEPMSLHFRGPLHLKQLAVYLPADKQKALVGACKASSPGFERAAYYHAENQAAEGLTFLGNFGGIGSGRFTFAFGNSLSYINANGTSGSPQSVVLADTLIPSGKEVIVMTDQKCDDSCGFVQQGSVGYKGFPSENRIILMDFTMPHTDDDDRPAFWMLNARIPHSAQYGCNCHASGCGEIDVFEVLTTGENKAKTAFHAFGSQKGGDSNYFYRPSGNTIRLAVVFEAEAGRIQVNILNKVQPDEEFRKALSRADVTRPIVDSDMSESVFPLAG</sequence>
<dbReference type="EMBL" id="MU839834">
    <property type="protein sequence ID" value="KAK1755055.1"/>
    <property type="molecule type" value="Genomic_DNA"/>
</dbReference>
<dbReference type="Gene3D" id="2.60.120.200">
    <property type="match status" value="1"/>
</dbReference>
<evidence type="ECO:0000259" key="8">
    <source>
        <dbReference type="Pfam" id="PF10287"/>
    </source>
</evidence>
<feature type="domain" description="Cell wall protein YJL171C/Tos1 N-terminal" evidence="9">
    <location>
        <begin position="24"/>
        <end position="85"/>
    </location>
</feature>
<evidence type="ECO:0000256" key="4">
    <source>
        <dbReference type="ARBA" id="ARBA00022729"/>
    </source>
</evidence>
<keyword evidence="4" id="KW-0732">Signal</keyword>
<comment type="catalytic activity">
    <reaction evidence="1">
        <text>Hydrolysis of (1-&gt;3)-beta-D-glucosidic linkages in (1-&gt;3)-beta-D-glucans.</text>
        <dbReference type="EC" id="3.2.1.39"/>
    </reaction>
</comment>
<dbReference type="EC" id="3.2.1.39" evidence="3"/>
<evidence type="ECO:0000313" key="10">
    <source>
        <dbReference type="EMBL" id="KAK1755055.1"/>
    </source>
</evidence>
<dbReference type="SUPFAM" id="SSF49899">
    <property type="entry name" value="Concanavalin A-like lectins/glucanases"/>
    <property type="match status" value="1"/>
</dbReference>
<dbReference type="InterPro" id="IPR018805">
    <property type="entry name" value="YJL171C/Tos1_C"/>
</dbReference>
<evidence type="ECO:0000256" key="1">
    <source>
        <dbReference type="ARBA" id="ARBA00000382"/>
    </source>
</evidence>
<dbReference type="Pfam" id="PF10290">
    <property type="entry name" value="YJL171C_Tos1_N"/>
    <property type="match status" value="1"/>
</dbReference>
<comment type="similarity">
    <text evidence="2">Belongs to the PGA52 family.</text>
</comment>
<keyword evidence="11" id="KW-1185">Reference proteome</keyword>
<evidence type="ECO:0000256" key="2">
    <source>
        <dbReference type="ARBA" id="ARBA00006055"/>
    </source>
</evidence>
<protein>
    <recommendedName>
        <fullName evidence="3">glucan endo-1,3-beta-D-glucosidase</fullName>
        <ecNumber evidence="3">3.2.1.39</ecNumber>
    </recommendedName>
</protein>
<organism evidence="10 11">
    <name type="scientific">Echria macrotheca</name>
    <dbReference type="NCBI Taxonomy" id="438768"/>
    <lineage>
        <taxon>Eukaryota</taxon>
        <taxon>Fungi</taxon>
        <taxon>Dikarya</taxon>
        <taxon>Ascomycota</taxon>
        <taxon>Pezizomycotina</taxon>
        <taxon>Sordariomycetes</taxon>
        <taxon>Sordariomycetidae</taxon>
        <taxon>Sordariales</taxon>
        <taxon>Schizotheciaceae</taxon>
        <taxon>Echria</taxon>
    </lineage>
</organism>
<evidence type="ECO:0000256" key="7">
    <source>
        <dbReference type="ARBA" id="ARBA00023316"/>
    </source>
</evidence>
<comment type="caution">
    <text evidence="10">The sequence shown here is derived from an EMBL/GenBank/DDBJ whole genome shotgun (WGS) entry which is preliminary data.</text>
</comment>
<dbReference type="AlphaFoldDB" id="A0AAJ0FBD6"/>
<dbReference type="InterPro" id="IPR013320">
    <property type="entry name" value="ConA-like_dom_sf"/>
</dbReference>